<feature type="binding site" evidence="2">
    <location>
        <begin position="230"/>
        <end position="233"/>
    </location>
    <ligand>
        <name>dihydroxyacetone phosphate</name>
        <dbReference type="ChEBI" id="CHEBI:57642"/>
    </ligand>
</feature>
<accession>A0A162RHK5</accession>
<dbReference type="PIRSF" id="PIRSF001359">
    <property type="entry name" value="F_bP_aldolase_II"/>
    <property type="match status" value="1"/>
</dbReference>
<reference evidence="4 5" key="1">
    <citation type="submission" date="2016-04" db="EMBL/GenBank/DDBJ databases">
        <title>Genome sequence of Clostridium magnum DSM 2767.</title>
        <authorList>
            <person name="Poehlein A."/>
            <person name="Uhlig R."/>
            <person name="Fischer R."/>
            <person name="Bahl H."/>
            <person name="Daniel R."/>
        </authorList>
    </citation>
    <scope>NUCLEOTIDE SEQUENCE [LARGE SCALE GENOMIC DNA]</scope>
    <source>
        <strain evidence="4 5">DSM 2767</strain>
    </source>
</reference>
<feature type="binding site" evidence="3">
    <location>
        <position position="180"/>
    </location>
    <ligand>
        <name>Zn(2+)</name>
        <dbReference type="ChEBI" id="CHEBI:29105"/>
        <label>1</label>
        <note>catalytic</note>
    </ligand>
</feature>
<feature type="active site" description="Proton donor" evidence="1">
    <location>
        <position position="81"/>
    </location>
</feature>
<evidence type="ECO:0000256" key="2">
    <source>
        <dbReference type="PIRSR" id="PIRSR001359-2"/>
    </source>
</evidence>
<evidence type="ECO:0000313" key="5">
    <source>
        <dbReference type="Proteomes" id="UP000076603"/>
    </source>
</evidence>
<gene>
    <name evidence="4" type="primary">fba_2</name>
    <name evidence="4" type="ORF">CLMAG_49250</name>
</gene>
<evidence type="ECO:0000256" key="3">
    <source>
        <dbReference type="PIRSR" id="PIRSR001359-3"/>
    </source>
</evidence>
<keyword evidence="5" id="KW-1185">Reference proteome</keyword>
<keyword evidence="3" id="KW-0862">Zinc</keyword>
<protein>
    <submittedName>
        <fullName evidence="4">Fructose-bisphosphate aldolase</fullName>
        <ecNumber evidence="4">4.1.2.13</ecNumber>
    </submittedName>
</protein>
<dbReference type="GO" id="GO:0008270">
    <property type="term" value="F:zinc ion binding"/>
    <property type="evidence" value="ECO:0007669"/>
    <property type="project" value="InterPro"/>
</dbReference>
<dbReference type="PANTHER" id="PTHR30304">
    <property type="entry name" value="D-TAGATOSE-1,6-BISPHOSPHATE ALDOLASE"/>
    <property type="match status" value="1"/>
</dbReference>
<dbReference type="EMBL" id="LWAE01000007">
    <property type="protein sequence ID" value="KZL89911.1"/>
    <property type="molecule type" value="Genomic_DNA"/>
</dbReference>
<feature type="binding site" evidence="3">
    <location>
        <position position="82"/>
    </location>
    <ligand>
        <name>Zn(2+)</name>
        <dbReference type="ChEBI" id="CHEBI:29105"/>
        <label>1</label>
        <note>catalytic</note>
    </ligand>
</feature>
<dbReference type="STRING" id="1121326.CLMAG_49250"/>
<feature type="binding site" evidence="3">
    <location>
        <position position="133"/>
    </location>
    <ligand>
        <name>Zn(2+)</name>
        <dbReference type="ChEBI" id="CHEBI:29105"/>
        <label>2</label>
    </ligand>
</feature>
<dbReference type="GO" id="GO:0005975">
    <property type="term" value="P:carbohydrate metabolic process"/>
    <property type="evidence" value="ECO:0007669"/>
    <property type="project" value="InterPro"/>
</dbReference>
<keyword evidence="3" id="KW-0479">Metal-binding</keyword>
<name>A0A162RHK5_9CLOT</name>
<dbReference type="InterPro" id="IPR050246">
    <property type="entry name" value="Class_II_FBP_aldolase"/>
</dbReference>
<dbReference type="PANTHER" id="PTHR30304:SF0">
    <property type="entry name" value="D-TAGATOSE-1,6-BISPHOSPHATE ALDOLASE SUBUNIT GATY-RELATED"/>
    <property type="match status" value="1"/>
</dbReference>
<sequence>MLVNMKEILHNASLEKKAVGSFNVYTYETIKGVLESAQQQNFPAIIAFGEKYLKNMDFESVYSVVKTLSKNIEVPFVLHLDHCSNLENVYKAIKAGFTSVMYDGSALPYEENVANTSKVVEIAKACNVSVEAELGSLAAGLDSHEGKLDDREIYTSPLLAKDFVQKTGIDALAVSIGTVHGMYKGTPNIRVDILKEIKEKVDIPFVLHGGSGTPEDVLLDCIENGICKINVNTEISVYTIEKMKELLSNGQKYHLSEISLMQVGFIKEVVSKYMKLFNRMV</sequence>
<dbReference type="Gene3D" id="3.20.20.70">
    <property type="entry name" value="Aldolase class I"/>
    <property type="match status" value="1"/>
</dbReference>
<organism evidence="4 5">
    <name type="scientific">Clostridium magnum DSM 2767</name>
    <dbReference type="NCBI Taxonomy" id="1121326"/>
    <lineage>
        <taxon>Bacteria</taxon>
        <taxon>Bacillati</taxon>
        <taxon>Bacillota</taxon>
        <taxon>Clostridia</taxon>
        <taxon>Eubacteriales</taxon>
        <taxon>Clostridiaceae</taxon>
        <taxon>Clostridium</taxon>
    </lineage>
</organism>
<feature type="binding site" evidence="2">
    <location>
        <position position="181"/>
    </location>
    <ligand>
        <name>dihydroxyacetone phosphate</name>
        <dbReference type="ChEBI" id="CHEBI:57642"/>
    </ligand>
</feature>
<dbReference type="CDD" id="cd00947">
    <property type="entry name" value="TBP_aldolase_IIB"/>
    <property type="match status" value="1"/>
</dbReference>
<keyword evidence="4" id="KW-0456">Lyase</keyword>
<feature type="binding site" evidence="3">
    <location>
        <position position="208"/>
    </location>
    <ligand>
        <name>Zn(2+)</name>
        <dbReference type="ChEBI" id="CHEBI:29105"/>
        <label>1</label>
        <note>catalytic</note>
    </ligand>
</feature>
<feature type="binding site" evidence="2">
    <location>
        <begin position="209"/>
        <end position="211"/>
    </location>
    <ligand>
        <name>dihydroxyacetone phosphate</name>
        <dbReference type="ChEBI" id="CHEBI:57642"/>
    </ligand>
</feature>
<dbReference type="EC" id="4.1.2.13" evidence="4"/>
<dbReference type="PATRIC" id="fig|1121326.3.peg.4987"/>
<dbReference type="GO" id="GO:0004332">
    <property type="term" value="F:fructose-bisphosphate aldolase activity"/>
    <property type="evidence" value="ECO:0007669"/>
    <property type="project" value="UniProtKB-EC"/>
</dbReference>
<dbReference type="SUPFAM" id="SSF51569">
    <property type="entry name" value="Aldolase"/>
    <property type="match status" value="1"/>
</dbReference>
<proteinExistence type="predicted"/>
<feature type="binding site" evidence="3">
    <location>
        <position position="103"/>
    </location>
    <ligand>
        <name>Zn(2+)</name>
        <dbReference type="ChEBI" id="CHEBI:29105"/>
        <label>2</label>
    </ligand>
</feature>
<dbReference type="OrthoDB" id="9803995at2"/>
<dbReference type="AlphaFoldDB" id="A0A162RHK5"/>
<dbReference type="RefSeq" id="WP_066628348.1">
    <property type="nucleotide sequence ID" value="NZ_FQXL01000029.1"/>
</dbReference>
<evidence type="ECO:0000256" key="1">
    <source>
        <dbReference type="PIRSR" id="PIRSR001359-1"/>
    </source>
</evidence>
<dbReference type="Pfam" id="PF01116">
    <property type="entry name" value="F_bP_aldolase"/>
    <property type="match status" value="1"/>
</dbReference>
<evidence type="ECO:0000313" key="4">
    <source>
        <dbReference type="EMBL" id="KZL89911.1"/>
    </source>
</evidence>
<dbReference type="Proteomes" id="UP000076603">
    <property type="component" value="Unassembled WGS sequence"/>
</dbReference>
<comment type="caution">
    <text evidence="4">The sequence shown here is derived from an EMBL/GenBank/DDBJ whole genome shotgun (WGS) entry which is preliminary data.</text>
</comment>
<dbReference type="InterPro" id="IPR013785">
    <property type="entry name" value="Aldolase_TIM"/>
</dbReference>
<comment type="cofactor">
    <cofactor evidence="3">
        <name>Zn(2+)</name>
        <dbReference type="ChEBI" id="CHEBI:29105"/>
    </cofactor>
    <text evidence="3">Binds 2 Zn(2+) ions per subunit. One is catalytic and the other provides a structural contribution.</text>
</comment>
<dbReference type="NCBIfam" id="TIGR00167">
    <property type="entry name" value="cbbA"/>
    <property type="match status" value="1"/>
</dbReference>
<dbReference type="InterPro" id="IPR000771">
    <property type="entry name" value="FBA_II"/>
</dbReference>